<sequence length="70" mass="7473">MVMSGLSISYLKTLVDMLCGNAEGAFEGGGIWWSTKESVEVRGGGGGVAKMDLCRMDFLEEVVKLQLGVD</sequence>
<reference evidence="1 2" key="1">
    <citation type="journal article" date="2020" name="Nat. Food">
        <title>A phased Vanilla planifolia genome enables genetic improvement of flavour and production.</title>
        <authorList>
            <person name="Hasing T."/>
            <person name="Tang H."/>
            <person name="Brym M."/>
            <person name="Khazi F."/>
            <person name="Huang T."/>
            <person name="Chambers A.H."/>
        </authorList>
    </citation>
    <scope>NUCLEOTIDE SEQUENCE [LARGE SCALE GENOMIC DNA]</scope>
    <source>
        <tissue evidence="1">Leaf</tissue>
    </source>
</reference>
<name>A0A835Q7I0_VANPL</name>
<proteinExistence type="predicted"/>
<dbReference type="EMBL" id="JADCNL010000010">
    <property type="protein sequence ID" value="KAG0464504.1"/>
    <property type="molecule type" value="Genomic_DNA"/>
</dbReference>
<dbReference type="AlphaFoldDB" id="A0A835Q7I0"/>
<keyword evidence="2" id="KW-1185">Reference proteome</keyword>
<evidence type="ECO:0000313" key="1">
    <source>
        <dbReference type="EMBL" id="KAG0464504.1"/>
    </source>
</evidence>
<dbReference type="OrthoDB" id="5379943at2759"/>
<protein>
    <submittedName>
        <fullName evidence="1">Uncharacterized protein</fullName>
    </submittedName>
</protein>
<organism evidence="1 2">
    <name type="scientific">Vanilla planifolia</name>
    <name type="common">Vanilla</name>
    <dbReference type="NCBI Taxonomy" id="51239"/>
    <lineage>
        <taxon>Eukaryota</taxon>
        <taxon>Viridiplantae</taxon>
        <taxon>Streptophyta</taxon>
        <taxon>Embryophyta</taxon>
        <taxon>Tracheophyta</taxon>
        <taxon>Spermatophyta</taxon>
        <taxon>Magnoliopsida</taxon>
        <taxon>Liliopsida</taxon>
        <taxon>Asparagales</taxon>
        <taxon>Orchidaceae</taxon>
        <taxon>Vanilloideae</taxon>
        <taxon>Vanilleae</taxon>
        <taxon>Vanilla</taxon>
    </lineage>
</organism>
<evidence type="ECO:0000313" key="2">
    <source>
        <dbReference type="Proteomes" id="UP000636800"/>
    </source>
</evidence>
<comment type="caution">
    <text evidence="1">The sequence shown here is derived from an EMBL/GenBank/DDBJ whole genome shotgun (WGS) entry which is preliminary data.</text>
</comment>
<accession>A0A835Q7I0</accession>
<gene>
    <name evidence="1" type="ORF">HPP92_020573</name>
</gene>
<dbReference type="Proteomes" id="UP000636800">
    <property type="component" value="Chromosome 10"/>
</dbReference>